<accession>A0A9D9IRP3</accession>
<reference evidence="3" key="1">
    <citation type="submission" date="2020-10" db="EMBL/GenBank/DDBJ databases">
        <authorList>
            <person name="Gilroy R."/>
        </authorList>
    </citation>
    <scope>NUCLEOTIDE SEQUENCE</scope>
    <source>
        <strain evidence="3">6919</strain>
    </source>
</reference>
<evidence type="ECO:0000256" key="2">
    <source>
        <dbReference type="SAM" id="Phobius"/>
    </source>
</evidence>
<keyword evidence="2" id="KW-0812">Transmembrane</keyword>
<name>A0A9D9IRP3_9BACT</name>
<dbReference type="AlphaFoldDB" id="A0A9D9IRP3"/>
<evidence type="ECO:0000313" key="3">
    <source>
        <dbReference type="EMBL" id="MBO8476428.1"/>
    </source>
</evidence>
<comment type="caution">
    <text evidence="3">The sequence shown here is derived from an EMBL/GenBank/DDBJ whole genome shotgun (WGS) entry which is preliminary data.</text>
</comment>
<gene>
    <name evidence="3" type="ORF">IAB88_05490</name>
</gene>
<proteinExistence type="predicted"/>
<protein>
    <submittedName>
        <fullName evidence="3">Septum formation initiator family protein</fullName>
    </submittedName>
</protein>
<feature type="coiled-coil region" evidence="1">
    <location>
        <begin position="37"/>
        <end position="64"/>
    </location>
</feature>
<dbReference type="InterPro" id="IPR007060">
    <property type="entry name" value="FtsL/DivIC"/>
</dbReference>
<sequence length="98" mass="11593">MNAKGKRILNKFNICATIVVAFSIYVIFISDYNYLKIVEYDAEIKELKMQIAATRDSFKIYEKKLNALDSDPETLEKVVREEYQMKRKNEDVYIVNEK</sequence>
<reference evidence="3" key="2">
    <citation type="journal article" date="2021" name="PeerJ">
        <title>Extensive microbial diversity within the chicken gut microbiome revealed by metagenomics and culture.</title>
        <authorList>
            <person name="Gilroy R."/>
            <person name="Ravi A."/>
            <person name="Getino M."/>
            <person name="Pursley I."/>
            <person name="Horton D.L."/>
            <person name="Alikhan N.F."/>
            <person name="Baker D."/>
            <person name="Gharbi K."/>
            <person name="Hall N."/>
            <person name="Watson M."/>
            <person name="Adriaenssens E.M."/>
            <person name="Foster-Nyarko E."/>
            <person name="Jarju S."/>
            <person name="Secka A."/>
            <person name="Antonio M."/>
            <person name="Oren A."/>
            <person name="Chaudhuri R.R."/>
            <person name="La Ragione R."/>
            <person name="Hildebrand F."/>
            <person name="Pallen M.J."/>
        </authorList>
    </citation>
    <scope>NUCLEOTIDE SEQUENCE</scope>
    <source>
        <strain evidence="3">6919</strain>
    </source>
</reference>
<keyword evidence="2" id="KW-1133">Transmembrane helix</keyword>
<dbReference type="EMBL" id="JADIMC010000063">
    <property type="protein sequence ID" value="MBO8476428.1"/>
    <property type="molecule type" value="Genomic_DNA"/>
</dbReference>
<organism evidence="3 4">
    <name type="scientific">Candidatus Limisoma faecipullorum</name>
    <dbReference type="NCBI Taxonomy" id="2840854"/>
    <lineage>
        <taxon>Bacteria</taxon>
        <taxon>Pseudomonadati</taxon>
        <taxon>Bacteroidota</taxon>
        <taxon>Bacteroidia</taxon>
        <taxon>Bacteroidales</taxon>
        <taxon>Candidatus Limisoma</taxon>
    </lineage>
</organism>
<keyword evidence="2" id="KW-0472">Membrane</keyword>
<dbReference type="Pfam" id="PF04977">
    <property type="entry name" value="DivIC"/>
    <property type="match status" value="1"/>
</dbReference>
<keyword evidence="1" id="KW-0175">Coiled coil</keyword>
<feature type="transmembrane region" description="Helical" evidence="2">
    <location>
        <begin position="12"/>
        <end position="30"/>
    </location>
</feature>
<evidence type="ECO:0000256" key="1">
    <source>
        <dbReference type="SAM" id="Coils"/>
    </source>
</evidence>
<dbReference type="Proteomes" id="UP000823598">
    <property type="component" value="Unassembled WGS sequence"/>
</dbReference>
<evidence type="ECO:0000313" key="4">
    <source>
        <dbReference type="Proteomes" id="UP000823598"/>
    </source>
</evidence>